<dbReference type="InterPro" id="IPR045347">
    <property type="entry name" value="HIND"/>
</dbReference>
<feature type="region of interest" description="Disordered" evidence="7">
    <location>
        <begin position="220"/>
        <end position="309"/>
    </location>
</feature>
<dbReference type="GO" id="GO:0046540">
    <property type="term" value="C:U4/U6 x U5 tri-snRNP complex"/>
    <property type="evidence" value="ECO:0007669"/>
    <property type="project" value="InterPro"/>
</dbReference>
<evidence type="ECO:0000256" key="3">
    <source>
        <dbReference type="ARBA" id="ARBA00022664"/>
    </source>
</evidence>
<evidence type="ECO:0000256" key="6">
    <source>
        <dbReference type="SAM" id="Coils"/>
    </source>
</evidence>
<evidence type="ECO:0000256" key="5">
    <source>
        <dbReference type="ARBA" id="ARBA00023242"/>
    </source>
</evidence>
<evidence type="ECO:0000256" key="1">
    <source>
        <dbReference type="ARBA" id="ARBA00004123"/>
    </source>
</evidence>
<feature type="region of interest" description="Disordered" evidence="7">
    <location>
        <begin position="187"/>
        <end position="206"/>
    </location>
</feature>
<dbReference type="Pfam" id="PF19252">
    <property type="entry name" value="HIND"/>
    <property type="match status" value="1"/>
</dbReference>
<dbReference type="Proteomes" id="UP000558958">
    <property type="component" value="Unassembled WGS sequence"/>
</dbReference>
<feature type="compositionally biased region" description="Basic and acidic residues" evidence="7">
    <location>
        <begin position="10"/>
        <end position="43"/>
    </location>
</feature>
<accession>A0A7K8YW68</accession>
<feature type="region of interest" description="Disordered" evidence="7">
    <location>
        <begin position="400"/>
        <end position="523"/>
    </location>
</feature>
<name>A0A7K8YW68_9PASS</name>
<evidence type="ECO:0000313" key="8">
    <source>
        <dbReference type="EMBL" id="NXG07410.1"/>
    </source>
</evidence>
<feature type="compositionally biased region" description="Basic and acidic residues" evidence="7">
    <location>
        <begin position="75"/>
        <end position="86"/>
    </location>
</feature>
<dbReference type="InterPro" id="IPR005011">
    <property type="entry name" value="SNU66/SART1"/>
</dbReference>
<feature type="compositionally biased region" description="Basic and acidic residues" evidence="7">
    <location>
        <begin position="645"/>
        <end position="659"/>
    </location>
</feature>
<keyword evidence="9" id="KW-1185">Reference proteome</keyword>
<dbReference type="GO" id="GO:0045292">
    <property type="term" value="P:mRNA cis splicing, via spliceosome"/>
    <property type="evidence" value="ECO:0007669"/>
    <property type="project" value="TreeGrafter"/>
</dbReference>
<feature type="region of interest" description="Disordered" evidence="7">
    <location>
        <begin position="635"/>
        <end position="659"/>
    </location>
</feature>
<evidence type="ECO:0000313" key="9">
    <source>
        <dbReference type="Proteomes" id="UP000558958"/>
    </source>
</evidence>
<dbReference type="PANTHER" id="PTHR14152:SF5">
    <property type="entry name" value="U4_U6.U5 TRI-SNRNP-ASSOCIATED PROTEIN 1"/>
    <property type="match status" value="1"/>
</dbReference>
<keyword evidence="3" id="KW-0507">mRNA processing</keyword>
<keyword evidence="4" id="KW-0508">mRNA splicing</keyword>
<gene>
    <name evidence="8" type="primary">Sart1</name>
    <name evidence="8" type="ORF">SAKLUC_R14957</name>
</gene>
<sequence>GGGSGSSRRGGTEEAARGGHGRGGTEPERKAKRERKEEREEPAPPKPTAAESSLSVEETNKLRAKLGLKPLETTTVKKETGTKEDPVAADVVNPLALRQREEIREKLAAAKEKRLLNQKLGKVKTLGEEEPWLDDAAAWIERSRALQREKELAEKRAKLLEEMDQEFGVSSLVEEEFQRRRRERYSARDLQGLTVEHDPASIPEGQTLVLTLKDRGVLEPGEDVLEQPTLAAQERAREELELRRKKPPYIPYEEEEPSPAPQGPKVPSLLSKYDEPAPRPSFRLGPGGTQDSGDPQKVPLGGPTPQSLELPLPRLAAEYLTEQEMAVTFRKTRRRVKRLRKKEKPLRADDLLALAPGDTQGDFGSRWGWGRTGKGLGGTTWAGGNLGWVVGDTQMSGVGSLDEAEQELQQQLERGRRLRQLRELREGGGEKVRPPKIPPQGNPKPLQGNPENPWQGYPKIPSLAPQKHSLGQPQIPPSTPNSNPLEPQPLPMAPATPPPNSPGTPPNLGLGSPGVGGDPPKVEFSAASTTILDEEPIVNRGLAAALLLCQNKGLLETTVQKVARVKAPNKSLPSAVYCIEDKMAIDDKYSRREEFRGFTQDFKEKEGYRPDVKIEYVDETGRKLTPKEAFRQLSHRFHGKGSGKMKTERRMKKLDEEAV</sequence>
<feature type="compositionally biased region" description="Basic and acidic residues" evidence="7">
    <location>
        <begin position="420"/>
        <end position="433"/>
    </location>
</feature>
<dbReference type="Pfam" id="PF03343">
    <property type="entry name" value="SART-1"/>
    <property type="match status" value="2"/>
</dbReference>
<organism evidence="8 9">
    <name type="scientific">Sakesphorus luctuosus</name>
    <dbReference type="NCBI Taxonomy" id="419690"/>
    <lineage>
        <taxon>Eukaryota</taxon>
        <taxon>Metazoa</taxon>
        <taxon>Chordata</taxon>
        <taxon>Craniata</taxon>
        <taxon>Vertebrata</taxon>
        <taxon>Euteleostomi</taxon>
        <taxon>Archelosauria</taxon>
        <taxon>Archosauria</taxon>
        <taxon>Dinosauria</taxon>
        <taxon>Saurischia</taxon>
        <taxon>Theropoda</taxon>
        <taxon>Coelurosauria</taxon>
        <taxon>Aves</taxon>
        <taxon>Neognathae</taxon>
        <taxon>Neoaves</taxon>
        <taxon>Telluraves</taxon>
        <taxon>Australaves</taxon>
        <taxon>Passeriformes</taxon>
        <taxon>Thamnophilidae</taxon>
        <taxon>Sakesphorus</taxon>
    </lineage>
</organism>
<dbReference type="GO" id="GO:0000481">
    <property type="term" value="P:maturation of 5S rRNA"/>
    <property type="evidence" value="ECO:0007669"/>
    <property type="project" value="TreeGrafter"/>
</dbReference>
<keyword evidence="6" id="KW-0175">Coiled coil</keyword>
<comment type="caution">
    <text evidence="8">The sequence shown here is derived from an EMBL/GenBank/DDBJ whole genome shotgun (WGS) entry which is preliminary data.</text>
</comment>
<feature type="non-terminal residue" evidence="8">
    <location>
        <position position="659"/>
    </location>
</feature>
<dbReference type="EMBL" id="VWZD01008414">
    <property type="protein sequence ID" value="NXG07410.1"/>
    <property type="molecule type" value="Genomic_DNA"/>
</dbReference>
<feature type="region of interest" description="Disordered" evidence="7">
    <location>
        <begin position="1"/>
        <end position="87"/>
    </location>
</feature>
<comment type="subcellular location">
    <subcellularLocation>
        <location evidence="1">Nucleus</location>
    </subcellularLocation>
</comment>
<feature type="compositionally biased region" description="Basic residues" evidence="7">
    <location>
        <begin position="635"/>
        <end position="644"/>
    </location>
</feature>
<reference evidence="8 9" key="1">
    <citation type="submission" date="2019-09" db="EMBL/GenBank/DDBJ databases">
        <title>Bird 10,000 Genomes (B10K) Project - Family phase.</title>
        <authorList>
            <person name="Zhang G."/>
        </authorList>
    </citation>
    <scope>NUCLEOTIDE SEQUENCE [LARGE SCALE GENOMIC DNA]</scope>
    <source>
        <strain evidence="8">B10K-DU-001-06</strain>
        <tissue evidence="8">Muscle</tissue>
    </source>
</reference>
<dbReference type="AlphaFoldDB" id="A0A7K8YW68"/>
<evidence type="ECO:0000256" key="2">
    <source>
        <dbReference type="ARBA" id="ARBA00006076"/>
    </source>
</evidence>
<dbReference type="PANTHER" id="PTHR14152">
    <property type="entry name" value="SQUAMOUS CELL CARCINOMA ANTIGEN RECOGNISED BY CYTOTOXIC T LYMPHOCYTES"/>
    <property type="match status" value="1"/>
</dbReference>
<feature type="compositionally biased region" description="Pro residues" evidence="7">
    <location>
        <begin position="486"/>
        <end position="505"/>
    </location>
</feature>
<comment type="similarity">
    <text evidence="2">Belongs to the SNU66/SART1 family.</text>
</comment>
<feature type="coiled-coil region" evidence="6">
    <location>
        <begin position="93"/>
        <end position="166"/>
    </location>
</feature>
<feature type="non-terminal residue" evidence="8">
    <location>
        <position position="1"/>
    </location>
</feature>
<evidence type="ECO:0000256" key="4">
    <source>
        <dbReference type="ARBA" id="ARBA00023187"/>
    </source>
</evidence>
<protein>
    <submittedName>
        <fullName evidence="8">SNUT1 protein</fullName>
    </submittedName>
</protein>
<evidence type="ECO:0000256" key="7">
    <source>
        <dbReference type="SAM" id="MobiDB-lite"/>
    </source>
</evidence>
<keyword evidence="5" id="KW-0539">Nucleus</keyword>
<proteinExistence type="inferred from homology"/>